<dbReference type="AlphaFoldDB" id="A0A0D2KCH5"/>
<evidence type="ECO:0000259" key="12">
    <source>
        <dbReference type="Pfam" id="PF08646"/>
    </source>
</evidence>
<dbReference type="Gene3D" id="2.40.50.140">
    <property type="entry name" value="Nucleic acid-binding proteins"/>
    <property type="match status" value="3"/>
</dbReference>
<dbReference type="RefSeq" id="XP_013906797.1">
    <property type="nucleotide sequence ID" value="XM_014051343.1"/>
</dbReference>
<evidence type="ECO:0000256" key="7">
    <source>
        <dbReference type="ARBA" id="ARBA00023125"/>
    </source>
</evidence>
<dbReference type="SUPFAM" id="SSF50249">
    <property type="entry name" value="Nucleic acid-binding proteins"/>
    <property type="match status" value="3"/>
</dbReference>
<feature type="domain" description="Replication protein A OB" evidence="13">
    <location>
        <begin position="316"/>
        <end position="404"/>
    </location>
</feature>
<evidence type="ECO:0000256" key="1">
    <source>
        <dbReference type="ARBA" id="ARBA00004123"/>
    </source>
</evidence>
<feature type="region of interest" description="Disordered" evidence="10">
    <location>
        <begin position="102"/>
        <end position="131"/>
    </location>
</feature>
<feature type="domain" description="Replication factor A C-terminal" evidence="12">
    <location>
        <begin position="473"/>
        <end position="590"/>
    </location>
</feature>
<feature type="compositionally biased region" description="Low complexity" evidence="10">
    <location>
        <begin position="609"/>
        <end position="622"/>
    </location>
</feature>
<dbReference type="PANTHER" id="PTHR47165:SF4">
    <property type="entry name" value="OS03G0429900 PROTEIN"/>
    <property type="match status" value="1"/>
</dbReference>
<dbReference type="GO" id="GO:0008270">
    <property type="term" value="F:zinc ion binding"/>
    <property type="evidence" value="ECO:0007669"/>
    <property type="project" value="UniProtKB-KW"/>
</dbReference>
<dbReference type="FunFam" id="2.40.50.140:FF:000064">
    <property type="entry name" value="Replication protein A subunit"/>
    <property type="match status" value="1"/>
</dbReference>
<dbReference type="GO" id="GO:0006310">
    <property type="term" value="P:DNA recombination"/>
    <property type="evidence" value="ECO:0007669"/>
    <property type="project" value="UniProtKB-KW"/>
</dbReference>
<dbReference type="PANTHER" id="PTHR47165">
    <property type="entry name" value="OS03G0429900 PROTEIN"/>
    <property type="match status" value="1"/>
</dbReference>
<evidence type="ECO:0000256" key="8">
    <source>
        <dbReference type="ARBA" id="ARBA00023172"/>
    </source>
</evidence>
<evidence type="ECO:0000313" key="15">
    <source>
        <dbReference type="Proteomes" id="UP000054498"/>
    </source>
</evidence>
<dbReference type="GO" id="GO:0003677">
    <property type="term" value="F:DNA binding"/>
    <property type="evidence" value="ECO:0007669"/>
    <property type="project" value="UniProtKB-KW"/>
</dbReference>
<reference evidence="14 15" key="1">
    <citation type="journal article" date="2013" name="BMC Genomics">
        <title>Reconstruction of the lipid metabolism for the microalga Monoraphidium neglectum from its genome sequence reveals characteristics suitable for biofuel production.</title>
        <authorList>
            <person name="Bogen C."/>
            <person name="Al-Dilaimi A."/>
            <person name="Albersmeier A."/>
            <person name="Wichmann J."/>
            <person name="Grundmann M."/>
            <person name="Rupp O."/>
            <person name="Lauersen K.J."/>
            <person name="Blifernez-Klassen O."/>
            <person name="Kalinowski J."/>
            <person name="Goesmann A."/>
            <person name="Mussgnug J.H."/>
            <person name="Kruse O."/>
        </authorList>
    </citation>
    <scope>NUCLEOTIDE SEQUENCE [LARGE SCALE GENOMIC DNA]</scope>
    <source>
        <strain evidence="14 15">SAG 48.87</strain>
    </source>
</reference>
<evidence type="ECO:0000256" key="2">
    <source>
        <dbReference type="ARBA" id="ARBA00005690"/>
    </source>
</evidence>
<keyword evidence="7 14" id="KW-0238">DNA-binding</keyword>
<dbReference type="InterPro" id="IPR047192">
    <property type="entry name" value="Euk_RPA1_DBD_C"/>
</dbReference>
<feature type="region of interest" description="Disordered" evidence="10">
    <location>
        <begin position="609"/>
        <end position="631"/>
    </location>
</feature>
<dbReference type="GO" id="GO:0006260">
    <property type="term" value="P:DNA replication"/>
    <property type="evidence" value="ECO:0007669"/>
    <property type="project" value="UniProtKB-KW"/>
</dbReference>
<dbReference type="CDD" id="cd04474">
    <property type="entry name" value="RPA1_DBD_A"/>
    <property type="match status" value="1"/>
</dbReference>
<dbReference type="EMBL" id="KK100232">
    <property type="protein sequence ID" value="KIZ07778.1"/>
    <property type="molecule type" value="Genomic_DNA"/>
</dbReference>
<dbReference type="FunFam" id="2.40.50.140:FF:000041">
    <property type="entry name" value="Replication protein A subunit"/>
    <property type="match status" value="1"/>
</dbReference>
<sequence>MTDVKLSAHKKWVFKCQDGSGGVMEGVLASQLARALDSGTLRLKGGDVIRATNYLCNKVNENEFKLVISDLEVTAAGRDSGAARDQAAASFGGDVAMAIKEEPQQQHTPAPSRPAFGTPGPTPSPSEELRRTPAALPLSPVRGSGTPIAPSPASDALAFLGGGGTPVAAQTPRPGGGSGGGGGTPIAVRETRAGVQPIAALNPYDTQWTIKAKVVRKMPARSFAGRGGQQRTFAVELADAQGGQVQGTFWREAADKYCDSLAEGKVYYFSKFNVKVANKQYNLTEVEECADQGGIDIVATAEIVPLDRLPGYIGRKTAVDVLGVVLSMGQAGTVKRKADNSELPRRDVTLGDASGRSVVVTLWNNNAHSPQLEGAEGQLLQITSVRVGDFNGCSASSGARSVLTLNPDTKEGRALRDWYASDGASCSFAPLGQGAAGGGAAGEGGRRGGKVNFLSDVVVEGADVPPPDAKATYANLLATVVAINPDQTMFYLANPENGKKVVEQEGGKYWSESEGRTIESAEHRYVLSCRVADASGEAYVNLFNREAEAVLGAKADAMASLRSGGEEGVARYNAALKAARWQTWVMNVQSAASRPGRLLLRPPLTDAPYRPAASPVSPASPAQGRSREYNGERRMRYTVMQAYPLDYATESARLLAMINGMGGQ</sequence>
<dbReference type="CDD" id="cd04475">
    <property type="entry name" value="RPA1_DBD_B"/>
    <property type="match status" value="1"/>
</dbReference>
<comment type="similarity">
    <text evidence="2">Belongs to the replication factor A protein 1 family.</text>
</comment>
<dbReference type="Pfam" id="PF08646">
    <property type="entry name" value="Rep_fac-A_C"/>
    <property type="match status" value="1"/>
</dbReference>
<dbReference type="InterPro" id="IPR012340">
    <property type="entry name" value="NA-bd_OB-fold"/>
</dbReference>
<proteinExistence type="inferred from homology"/>
<dbReference type="Proteomes" id="UP000054498">
    <property type="component" value="Unassembled WGS sequence"/>
</dbReference>
<keyword evidence="5" id="KW-0863">Zinc-finger</keyword>
<keyword evidence="15" id="KW-1185">Reference proteome</keyword>
<dbReference type="InterPro" id="IPR013955">
    <property type="entry name" value="Rep_factor-A_C"/>
</dbReference>
<dbReference type="Pfam" id="PF02721">
    <property type="entry name" value="DUF223"/>
    <property type="match status" value="1"/>
</dbReference>
<evidence type="ECO:0000256" key="5">
    <source>
        <dbReference type="ARBA" id="ARBA00022771"/>
    </source>
</evidence>
<keyword evidence="8" id="KW-0233">DNA recombination</keyword>
<evidence type="ECO:0000256" key="4">
    <source>
        <dbReference type="ARBA" id="ARBA00022723"/>
    </source>
</evidence>
<evidence type="ECO:0000313" key="14">
    <source>
        <dbReference type="EMBL" id="KIZ07778.1"/>
    </source>
</evidence>
<keyword evidence="4" id="KW-0479">Metal-binding</keyword>
<dbReference type="GO" id="GO:0005634">
    <property type="term" value="C:nucleus"/>
    <property type="evidence" value="ECO:0007669"/>
    <property type="project" value="UniProtKB-SubCell"/>
</dbReference>
<dbReference type="InterPro" id="IPR003871">
    <property type="entry name" value="RFA1B/D_OB_1st"/>
</dbReference>
<feature type="domain" description="Replication protein A 70 kDa DNA-binding subunit B/D first OB fold" evidence="11">
    <location>
        <begin position="196"/>
        <end position="285"/>
    </location>
</feature>
<dbReference type="OrthoDB" id="1751331at2759"/>
<evidence type="ECO:0000259" key="11">
    <source>
        <dbReference type="Pfam" id="PF02721"/>
    </source>
</evidence>
<feature type="compositionally biased region" description="Gly residues" evidence="10">
    <location>
        <begin position="174"/>
        <end position="184"/>
    </location>
</feature>
<accession>A0A0D2KCH5</accession>
<name>A0A0D2KCH5_9CHLO</name>
<dbReference type="InterPro" id="IPR031657">
    <property type="entry name" value="REPA_OB_2"/>
</dbReference>
<organism evidence="14 15">
    <name type="scientific">Monoraphidium neglectum</name>
    <dbReference type="NCBI Taxonomy" id="145388"/>
    <lineage>
        <taxon>Eukaryota</taxon>
        <taxon>Viridiplantae</taxon>
        <taxon>Chlorophyta</taxon>
        <taxon>core chlorophytes</taxon>
        <taxon>Chlorophyceae</taxon>
        <taxon>CS clade</taxon>
        <taxon>Sphaeropleales</taxon>
        <taxon>Selenastraceae</taxon>
        <taxon>Monoraphidium</taxon>
    </lineage>
</organism>
<keyword evidence="9" id="KW-0539">Nucleus</keyword>
<comment type="subcellular location">
    <subcellularLocation>
        <location evidence="1">Nucleus</location>
    </subcellularLocation>
</comment>
<feature type="region of interest" description="Disordered" evidence="10">
    <location>
        <begin position="168"/>
        <end position="187"/>
    </location>
</feature>
<gene>
    <name evidence="14" type="ORF">MNEG_0168</name>
</gene>
<dbReference type="CDD" id="cd04476">
    <property type="entry name" value="RPA1_DBD_C"/>
    <property type="match status" value="1"/>
</dbReference>
<evidence type="ECO:0000256" key="6">
    <source>
        <dbReference type="ARBA" id="ARBA00022833"/>
    </source>
</evidence>
<evidence type="ECO:0000256" key="10">
    <source>
        <dbReference type="SAM" id="MobiDB-lite"/>
    </source>
</evidence>
<evidence type="ECO:0000259" key="13">
    <source>
        <dbReference type="Pfam" id="PF16900"/>
    </source>
</evidence>
<protein>
    <submittedName>
        <fullName evidence="14">Replication protein A DNA-binding subunit</fullName>
    </submittedName>
</protein>
<dbReference type="GeneID" id="25726286"/>
<dbReference type="KEGG" id="mng:MNEG_0168"/>
<evidence type="ECO:0000256" key="9">
    <source>
        <dbReference type="ARBA" id="ARBA00023242"/>
    </source>
</evidence>
<keyword evidence="3" id="KW-0235">DNA replication</keyword>
<dbReference type="Pfam" id="PF16900">
    <property type="entry name" value="REPA_OB_2"/>
    <property type="match status" value="1"/>
</dbReference>
<dbReference type="STRING" id="145388.A0A0D2KCH5"/>
<keyword evidence="6" id="KW-0862">Zinc</keyword>
<evidence type="ECO:0000256" key="3">
    <source>
        <dbReference type="ARBA" id="ARBA00022705"/>
    </source>
</evidence>